<accession>A0A926I0D4</accession>
<reference evidence="2" key="1">
    <citation type="submission" date="2020-08" db="EMBL/GenBank/DDBJ databases">
        <title>Genome public.</title>
        <authorList>
            <person name="Liu C."/>
            <person name="Sun Q."/>
        </authorList>
    </citation>
    <scope>NUCLEOTIDE SEQUENCE</scope>
    <source>
        <strain evidence="2">NSJ-32</strain>
    </source>
</reference>
<dbReference type="EMBL" id="JACRSQ010000002">
    <property type="protein sequence ID" value="MBC8542343.1"/>
    <property type="molecule type" value="Genomic_DNA"/>
</dbReference>
<organism evidence="2 3">
    <name type="scientific">Bianquea renquensis</name>
    <dbReference type="NCBI Taxonomy" id="2763661"/>
    <lineage>
        <taxon>Bacteria</taxon>
        <taxon>Bacillati</taxon>
        <taxon>Bacillota</taxon>
        <taxon>Clostridia</taxon>
        <taxon>Eubacteriales</taxon>
        <taxon>Bianqueaceae</taxon>
        <taxon>Bianquea</taxon>
    </lineage>
</organism>
<name>A0A926I0D4_9FIRM</name>
<evidence type="ECO:0000313" key="3">
    <source>
        <dbReference type="Proteomes" id="UP000657006"/>
    </source>
</evidence>
<dbReference type="Gene3D" id="3.90.1570.50">
    <property type="match status" value="1"/>
</dbReference>
<dbReference type="Pfam" id="PF04313">
    <property type="entry name" value="HSDR_N"/>
    <property type="match status" value="1"/>
</dbReference>
<evidence type="ECO:0000313" key="2">
    <source>
        <dbReference type="EMBL" id="MBC8542343.1"/>
    </source>
</evidence>
<dbReference type="InterPro" id="IPR007409">
    <property type="entry name" value="Restrct_endonuc_type1_HsdR_N"/>
</dbReference>
<gene>
    <name evidence="2" type="ORF">H8730_02115</name>
</gene>
<sequence>MQTSENRCKEDFESFLLSPGGGYTMGADTYDAELGVYADTLIDFIQRTQPNTWACFVNGYRAKAKRKFCLSFNKACNEEGLLSVLRHGFQHRRLHFRVCYFKPESALHQTSVELWAHNKVECYRQWNYSADRKKSGDMGLTLNGIPVFAFEFKHQSIGQAVDNVNRQWMYDHGPDEVCYKRVLAYFCVDNAEVWMTTKREGLNTDFIPFYQDSNGAGSCGKMVNPATPDGYPTYRWETVFQKDRMMEGIQKFMSLQGGETLIFPQ</sequence>
<dbReference type="GO" id="GO:0009035">
    <property type="term" value="F:type I site-specific deoxyribonuclease activity"/>
    <property type="evidence" value="ECO:0007669"/>
    <property type="project" value="UniProtKB-EC"/>
</dbReference>
<protein>
    <recommendedName>
        <fullName evidence="1">Restriction endonuclease type I HsdR N-terminal domain-containing protein</fullName>
    </recommendedName>
</protein>
<dbReference type="RefSeq" id="WP_177713853.1">
    <property type="nucleotide sequence ID" value="NZ_JACRSQ010000002.1"/>
</dbReference>
<evidence type="ECO:0000259" key="1">
    <source>
        <dbReference type="Pfam" id="PF04313"/>
    </source>
</evidence>
<keyword evidence="3" id="KW-1185">Reference proteome</keyword>
<comment type="caution">
    <text evidence="2">The sequence shown here is derived from an EMBL/GenBank/DDBJ whole genome shotgun (WGS) entry which is preliminary data.</text>
</comment>
<dbReference type="Proteomes" id="UP000657006">
    <property type="component" value="Unassembled WGS sequence"/>
</dbReference>
<dbReference type="GO" id="GO:0005524">
    <property type="term" value="F:ATP binding"/>
    <property type="evidence" value="ECO:0007669"/>
    <property type="project" value="UniProtKB-KW"/>
</dbReference>
<dbReference type="GO" id="GO:0003677">
    <property type="term" value="F:DNA binding"/>
    <property type="evidence" value="ECO:0007669"/>
    <property type="project" value="UniProtKB-KW"/>
</dbReference>
<dbReference type="GO" id="GO:0009307">
    <property type="term" value="P:DNA restriction-modification system"/>
    <property type="evidence" value="ECO:0007669"/>
    <property type="project" value="UniProtKB-KW"/>
</dbReference>
<proteinExistence type="predicted"/>
<dbReference type="AlphaFoldDB" id="A0A926I0D4"/>
<feature type="domain" description="Restriction endonuclease type I HsdR N-terminal" evidence="1">
    <location>
        <begin position="114"/>
        <end position="201"/>
    </location>
</feature>